<sequence length="49" mass="5647">MNRLLTIVANLPSAVNQHVIRQMLCFKTLVWRDEHEINGDITRVAKPTC</sequence>
<organism evidence="1">
    <name type="scientific">marine metagenome</name>
    <dbReference type="NCBI Taxonomy" id="408172"/>
    <lineage>
        <taxon>unclassified sequences</taxon>
        <taxon>metagenomes</taxon>
        <taxon>ecological metagenomes</taxon>
    </lineage>
</organism>
<dbReference type="AlphaFoldDB" id="A0A382IQR0"/>
<gene>
    <name evidence="1" type="ORF">METZ01_LOCUS254057</name>
</gene>
<name>A0A382IQR0_9ZZZZ</name>
<dbReference type="EMBL" id="UINC01068515">
    <property type="protein sequence ID" value="SVC01203.1"/>
    <property type="molecule type" value="Genomic_DNA"/>
</dbReference>
<protein>
    <submittedName>
        <fullName evidence="1">Uncharacterized protein</fullName>
    </submittedName>
</protein>
<reference evidence="1" key="1">
    <citation type="submission" date="2018-05" db="EMBL/GenBank/DDBJ databases">
        <authorList>
            <person name="Lanie J.A."/>
            <person name="Ng W.-L."/>
            <person name="Kazmierczak K.M."/>
            <person name="Andrzejewski T.M."/>
            <person name="Davidsen T.M."/>
            <person name="Wayne K.J."/>
            <person name="Tettelin H."/>
            <person name="Glass J.I."/>
            <person name="Rusch D."/>
            <person name="Podicherti R."/>
            <person name="Tsui H.-C.T."/>
            <person name="Winkler M.E."/>
        </authorList>
    </citation>
    <scope>NUCLEOTIDE SEQUENCE</scope>
</reference>
<evidence type="ECO:0000313" key="1">
    <source>
        <dbReference type="EMBL" id="SVC01203.1"/>
    </source>
</evidence>
<accession>A0A382IQR0</accession>
<proteinExistence type="predicted"/>